<evidence type="ECO:0008006" key="4">
    <source>
        <dbReference type="Google" id="ProtNLM"/>
    </source>
</evidence>
<feature type="transmembrane region" description="Helical" evidence="1">
    <location>
        <begin position="113"/>
        <end position="133"/>
    </location>
</feature>
<name>A0A1I4WBU8_9GAMM</name>
<feature type="transmembrane region" description="Helical" evidence="1">
    <location>
        <begin position="195"/>
        <end position="218"/>
    </location>
</feature>
<dbReference type="STRING" id="578942.SAMN05216289_104152"/>
<dbReference type="RefSeq" id="WP_092405478.1">
    <property type="nucleotide sequence ID" value="NZ_FOVF01000004.1"/>
</dbReference>
<dbReference type="OrthoDB" id="5637493at2"/>
<keyword evidence="1" id="KW-0472">Membrane</keyword>
<feature type="transmembrane region" description="Helical" evidence="1">
    <location>
        <begin position="140"/>
        <end position="164"/>
    </location>
</feature>
<evidence type="ECO:0000256" key="1">
    <source>
        <dbReference type="SAM" id="Phobius"/>
    </source>
</evidence>
<keyword evidence="3" id="KW-1185">Reference proteome</keyword>
<evidence type="ECO:0000313" key="3">
    <source>
        <dbReference type="Proteomes" id="UP000198575"/>
    </source>
</evidence>
<keyword evidence="1" id="KW-1133">Transmembrane helix</keyword>
<proteinExistence type="predicted"/>
<dbReference type="AlphaFoldDB" id="A0A1I4WBU8"/>
<protein>
    <recommendedName>
        <fullName evidence="4">Membrane domain of glycerophosphoryl diester phosphodiesterase</fullName>
    </recommendedName>
</protein>
<keyword evidence="1" id="KW-0812">Transmembrane</keyword>
<sequence length="281" mass="29559">MFEKFSHSWSLVKSSAAVLRADKELLVFPLLSALCCIIVAASFFVPAILGGLFAGMREEHANPLLYVFLFAFYVVQYFVIIFFNSALIGAAMIRLNGGDPTVADGFRIAMSKLPAILGYAVIAATVGVILRALQERAGFIGRFVIGLIGLAWTVASFLVVPVLVSQDVGPIDAVKRSAELLKKTWGQNLIGTGGIGLVFGLGIFALAILGGGLIVLAVSTGIVSIIVTTIVAFVLALLLLILVQAALQGVYAAALYRYATEGEAGQAFDNAMVAGAFKVKA</sequence>
<feature type="transmembrane region" description="Helical" evidence="1">
    <location>
        <begin position="65"/>
        <end position="93"/>
    </location>
</feature>
<organism evidence="2 3">
    <name type="scientific">Dokdonella immobilis</name>
    <dbReference type="NCBI Taxonomy" id="578942"/>
    <lineage>
        <taxon>Bacteria</taxon>
        <taxon>Pseudomonadati</taxon>
        <taxon>Pseudomonadota</taxon>
        <taxon>Gammaproteobacteria</taxon>
        <taxon>Lysobacterales</taxon>
        <taxon>Rhodanobacteraceae</taxon>
        <taxon>Dokdonella</taxon>
    </lineage>
</organism>
<dbReference type="InterPro" id="IPR046157">
    <property type="entry name" value="DUF6159"/>
</dbReference>
<dbReference type="Proteomes" id="UP000198575">
    <property type="component" value="Unassembled WGS sequence"/>
</dbReference>
<evidence type="ECO:0000313" key="2">
    <source>
        <dbReference type="EMBL" id="SFN10822.1"/>
    </source>
</evidence>
<feature type="transmembrane region" description="Helical" evidence="1">
    <location>
        <begin position="26"/>
        <end position="53"/>
    </location>
</feature>
<accession>A0A1I4WBU8</accession>
<gene>
    <name evidence="2" type="ORF">SAMN05216289_104152</name>
</gene>
<dbReference type="EMBL" id="FOVF01000004">
    <property type="protein sequence ID" value="SFN10822.1"/>
    <property type="molecule type" value="Genomic_DNA"/>
</dbReference>
<reference evidence="2 3" key="1">
    <citation type="submission" date="2016-10" db="EMBL/GenBank/DDBJ databases">
        <authorList>
            <person name="de Groot N.N."/>
        </authorList>
    </citation>
    <scope>NUCLEOTIDE SEQUENCE [LARGE SCALE GENOMIC DNA]</scope>
    <source>
        <strain evidence="2 3">CGMCC 1.7659</strain>
    </source>
</reference>
<dbReference type="Pfam" id="PF19656">
    <property type="entry name" value="DUF6159"/>
    <property type="match status" value="1"/>
</dbReference>
<feature type="transmembrane region" description="Helical" evidence="1">
    <location>
        <begin position="225"/>
        <end position="247"/>
    </location>
</feature>